<evidence type="ECO:0000313" key="10">
    <source>
        <dbReference type="Proteomes" id="UP000194141"/>
    </source>
</evidence>
<dbReference type="Proteomes" id="UP000194141">
    <property type="component" value="Unassembled WGS sequence"/>
</dbReference>
<dbReference type="GO" id="GO:0045892">
    <property type="term" value="P:negative regulation of DNA-templated transcription"/>
    <property type="evidence" value="ECO:0007669"/>
    <property type="project" value="TreeGrafter"/>
</dbReference>
<dbReference type="AlphaFoldDB" id="A0A1X4XYS8"/>
<dbReference type="InterPro" id="IPR043135">
    <property type="entry name" value="Fur_C"/>
</dbReference>
<dbReference type="OrthoDB" id="8659436at2"/>
<evidence type="ECO:0000256" key="5">
    <source>
        <dbReference type="ARBA" id="ARBA00023015"/>
    </source>
</evidence>
<dbReference type="CDD" id="cd07153">
    <property type="entry name" value="Fur_like"/>
    <property type="match status" value="1"/>
</dbReference>
<dbReference type="SUPFAM" id="SSF46785">
    <property type="entry name" value="Winged helix' DNA-binding domain"/>
    <property type="match status" value="1"/>
</dbReference>
<dbReference type="Gene3D" id="3.30.1490.190">
    <property type="match status" value="1"/>
</dbReference>
<comment type="similarity">
    <text evidence="2">Belongs to the Fur family.</text>
</comment>
<gene>
    <name evidence="9" type="ORF">DESAMIL20_548</name>
</gene>
<feature type="binding site" evidence="8">
    <location>
        <position position="100"/>
    </location>
    <ligand>
        <name>Zn(2+)</name>
        <dbReference type="ChEBI" id="CHEBI:29105"/>
    </ligand>
</feature>
<dbReference type="InterPro" id="IPR036390">
    <property type="entry name" value="WH_DNA-bd_sf"/>
</dbReference>
<feature type="binding site" evidence="8">
    <location>
        <position position="136"/>
    </location>
    <ligand>
        <name>Zn(2+)</name>
        <dbReference type="ChEBI" id="CHEBI:29105"/>
    </ligand>
</feature>
<dbReference type="PANTHER" id="PTHR33202:SF7">
    <property type="entry name" value="FERRIC UPTAKE REGULATION PROTEIN"/>
    <property type="match status" value="1"/>
</dbReference>
<dbReference type="GO" id="GO:0008270">
    <property type="term" value="F:zinc ion binding"/>
    <property type="evidence" value="ECO:0007669"/>
    <property type="project" value="TreeGrafter"/>
</dbReference>
<dbReference type="Pfam" id="PF01475">
    <property type="entry name" value="FUR"/>
    <property type="match status" value="1"/>
</dbReference>
<dbReference type="InterPro" id="IPR002481">
    <property type="entry name" value="FUR"/>
</dbReference>
<evidence type="ECO:0000256" key="2">
    <source>
        <dbReference type="ARBA" id="ARBA00007957"/>
    </source>
</evidence>
<evidence type="ECO:0000256" key="6">
    <source>
        <dbReference type="ARBA" id="ARBA00023125"/>
    </source>
</evidence>
<evidence type="ECO:0000313" key="9">
    <source>
        <dbReference type="EMBL" id="OSS42664.1"/>
    </source>
</evidence>
<keyword evidence="10" id="KW-1185">Reference proteome</keyword>
<evidence type="ECO:0000256" key="7">
    <source>
        <dbReference type="ARBA" id="ARBA00023163"/>
    </source>
</evidence>
<proteinExistence type="inferred from homology"/>
<sequence length="140" mass="15950">MEGIGHDYEFLENMLAKKNLKVTPQRLQILALIGQFGHLDIDELYAKITKDYPYISLATIYKNISIMVENDILNEIKIAQEKTKYELSTNAHAHFICTNCKKIEDLNIDVNCILEGFDKGSVAYVNIQIYGTCNACQTKK</sequence>
<dbReference type="PANTHER" id="PTHR33202">
    <property type="entry name" value="ZINC UPTAKE REGULATION PROTEIN"/>
    <property type="match status" value="1"/>
</dbReference>
<evidence type="ECO:0000256" key="1">
    <source>
        <dbReference type="ARBA" id="ARBA00002997"/>
    </source>
</evidence>
<reference evidence="9 10" key="1">
    <citation type="journal article" date="2017" name="Front. Microbiol.">
        <title>Genome Sequence of Desulfurella amilsii Strain TR1 and Comparative Genomics of Desulfurellaceae Family.</title>
        <authorList>
            <person name="Florentino A.P."/>
            <person name="Stams A.J."/>
            <person name="Sanchez-Andrea I."/>
        </authorList>
    </citation>
    <scope>NUCLEOTIDE SEQUENCE [LARGE SCALE GENOMIC DNA]</scope>
    <source>
        <strain evidence="9 10">TR1</strain>
    </source>
</reference>
<keyword evidence="7" id="KW-0804">Transcription</keyword>
<feature type="binding site" evidence="8">
    <location>
        <position position="97"/>
    </location>
    <ligand>
        <name>Zn(2+)</name>
        <dbReference type="ChEBI" id="CHEBI:29105"/>
    </ligand>
</feature>
<organism evidence="9 10">
    <name type="scientific">Desulfurella amilsii</name>
    <dbReference type="NCBI Taxonomy" id="1562698"/>
    <lineage>
        <taxon>Bacteria</taxon>
        <taxon>Pseudomonadati</taxon>
        <taxon>Campylobacterota</taxon>
        <taxon>Desulfurellia</taxon>
        <taxon>Desulfurellales</taxon>
        <taxon>Desulfurellaceae</taxon>
        <taxon>Desulfurella</taxon>
    </lineage>
</organism>
<dbReference type="STRING" id="1562698.DESAMIL20_548"/>
<feature type="binding site" evidence="8">
    <location>
        <position position="133"/>
    </location>
    <ligand>
        <name>Zn(2+)</name>
        <dbReference type="ChEBI" id="CHEBI:29105"/>
    </ligand>
</feature>
<keyword evidence="8" id="KW-0479">Metal-binding</keyword>
<dbReference type="GO" id="GO:0003700">
    <property type="term" value="F:DNA-binding transcription factor activity"/>
    <property type="evidence" value="ECO:0007669"/>
    <property type="project" value="InterPro"/>
</dbReference>
<keyword evidence="3" id="KW-0678">Repressor</keyword>
<evidence type="ECO:0000256" key="8">
    <source>
        <dbReference type="PIRSR" id="PIRSR602481-1"/>
    </source>
</evidence>
<comment type="caution">
    <text evidence="9">The sequence shown here is derived from an EMBL/GenBank/DDBJ whole genome shotgun (WGS) entry which is preliminary data.</text>
</comment>
<dbReference type="Gene3D" id="1.10.10.10">
    <property type="entry name" value="Winged helix-like DNA-binding domain superfamily/Winged helix DNA-binding domain"/>
    <property type="match status" value="1"/>
</dbReference>
<accession>A0A1X4XYS8</accession>
<comment type="function">
    <text evidence="1">Acts as a global negative controlling element, employing Fe(2+) as a cofactor to bind the operator of the repressed genes.</text>
</comment>
<dbReference type="EMBL" id="MDSU01000011">
    <property type="protein sequence ID" value="OSS42664.1"/>
    <property type="molecule type" value="Genomic_DNA"/>
</dbReference>
<comment type="cofactor">
    <cofactor evidence="8">
        <name>Zn(2+)</name>
        <dbReference type="ChEBI" id="CHEBI:29105"/>
    </cofactor>
    <text evidence="8">Binds 1 zinc ion per subunit.</text>
</comment>
<keyword evidence="6" id="KW-0238">DNA-binding</keyword>
<name>A0A1X4XYS8_9BACT</name>
<keyword evidence="5" id="KW-0805">Transcription regulation</keyword>
<protein>
    <submittedName>
        <fullName evidence="9">Peroxide stress regulator</fullName>
    </submittedName>
</protein>
<keyword evidence="4 8" id="KW-0862">Zinc</keyword>
<dbReference type="GO" id="GO:1900376">
    <property type="term" value="P:regulation of secondary metabolite biosynthetic process"/>
    <property type="evidence" value="ECO:0007669"/>
    <property type="project" value="TreeGrafter"/>
</dbReference>
<evidence type="ECO:0000256" key="3">
    <source>
        <dbReference type="ARBA" id="ARBA00022491"/>
    </source>
</evidence>
<dbReference type="InterPro" id="IPR036388">
    <property type="entry name" value="WH-like_DNA-bd_sf"/>
</dbReference>
<evidence type="ECO:0000256" key="4">
    <source>
        <dbReference type="ARBA" id="ARBA00022833"/>
    </source>
</evidence>
<dbReference type="GO" id="GO:0000976">
    <property type="term" value="F:transcription cis-regulatory region binding"/>
    <property type="evidence" value="ECO:0007669"/>
    <property type="project" value="TreeGrafter"/>
</dbReference>
<dbReference type="RefSeq" id="WP_086033293.1">
    <property type="nucleotide sequence ID" value="NZ_MDSU01000011.1"/>
</dbReference>